<organism evidence="2 3">
    <name type="scientific">Gluconacetobacter tumulicola</name>
    <dbReference type="NCBI Taxonomy" id="1017177"/>
    <lineage>
        <taxon>Bacteria</taxon>
        <taxon>Pseudomonadati</taxon>
        <taxon>Pseudomonadota</taxon>
        <taxon>Alphaproteobacteria</taxon>
        <taxon>Acetobacterales</taxon>
        <taxon>Acetobacteraceae</taxon>
        <taxon>Gluconacetobacter</taxon>
    </lineage>
</organism>
<protein>
    <submittedName>
        <fullName evidence="2">Uncharacterized protein</fullName>
    </submittedName>
</protein>
<evidence type="ECO:0000313" key="3">
    <source>
        <dbReference type="Proteomes" id="UP000525623"/>
    </source>
</evidence>
<accession>A0A7W4P9Q2</accession>
<proteinExistence type="predicted"/>
<sequence>MTSDAGPEFPLIADAMPKVREGHRDDGVDIPGLRAAVDSPGLPYWSFDNMDRIPGRSMASGVTDKVVSEEQGAPMAFSPASRVAVDGLSGRSAPRPSSAPFSLFGGAFTTPSPSAAPMDSGKVPSAARQESGDDFAAFRAAPQVGIASVPMSASEARRMRLADMFRVLGGVATGRQAGSGLHDIFR</sequence>
<dbReference type="EMBL" id="JABEQL010000009">
    <property type="protein sequence ID" value="MBB2179250.1"/>
    <property type="molecule type" value="Genomic_DNA"/>
</dbReference>
<name>A0A7W4P9Q2_9PROT</name>
<evidence type="ECO:0000256" key="1">
    <source>
        <dbReference type="SAM" id="MobiDB-lite"/>
    </source>
</evidence>
<evidence type="ECO:0000313" key="2">
    <source>
        <dbReference type="EMBL" id="MBB2179250.1"/>
    </source>
</evidence>
<reference evidence="2 3" key="1">
    <citation type="submission" date="2020-04" db="EMBL/GenBank/DDBJ databases">
        <title>Description of novel Gluconacetobacter.</title>
        <authorList>
            <person name="Sombolestani A."/>
        </authorList>
    </citation>
    <scope>NUCLEOTIDE SEQUENCE [LARGE SCALE GENOMIC DNA]</scope>
    <source>
        <strain evidence="2 3">LMG 27725</strain>
    </source>
</reference>
<dbReference type="RefSeq" id="WP_182965839.1">
    <property type="nucleotide sequence ID" value="NZ_BAABGC010000010.1"/>
</dbReference>
<keyword evidence="3" id="KW-1185">Reference proteome</keyword>
<gene>
    <name evidence="2" type="ORF">HLH29_08705</name>
</gene>
<dbReference type="AlphaFoldDB" id="A0A7W4P9Q2"/>
<comment type="caution">
    <text evidence="2">The sequence shown here is derived from an EMBL/GenBank/DDBJ whole genome shotgun (WGS) entry which is preliminary data.</text>
</comment>
<dbReference type="Proteomes" id="UP000525623">
    <property type="component" value="Unassembled WGS sequence"/>
</dbReference>
<feature type="region of interest" description="Disordered" evidence="1">
    <location>
        <begin position="1"/>
        <end position="24"/>
    </location>
</feature>